<gene>
    <name evidence="1" type="ORF">O181_044228</name>
</gene>
<evidence type="ECO:0008006" key="3">
    <source>
        <dbReference type="Google" id="ProtNLM"/>
    </source>
</evidence>
<evidence type="ECO:0000313" key="1">
    <source>
        <dbReference type="EMBL" id="MBW0504513.1"/>
    </source>
</evidence>
<protein>
    <recommendedName>
        <fullName evidence="3">Chromo domain-containing protein</fullName>
    </recommendedName>
</protein>
<sequence length="206" mass="24422">MLEKRWNPRLPANKLRIDFIDIHPTASSFKIILDKVKNNAKQSMDDAFHYAKQRWDQIHKVPDFKVDDLVLVPTLNFNNMKGPKKLKDSYVGPFVTVSLHGTNAVQVEMSGELENKHPNFLVSLIKPYQPADKELFPLRNLTPLTVPPVEQNEEKYIKKVIKERRIRVKNQREYLIRYRNPVHEHEWLAESDRLLRRFVHERRPQA</sequence>
<dbReference type="EMBL" id="AVOT02017978">
    <property type="protein sequence ID" value="MBW0504513.1"/>
    <property type="molecule type" value="Genomic_DNA"/>
</dbReference>
<accession>A0A9Q3DMY6</accession>
<comment type="caution">
    <text evidence="1">The sequence shown here is derived from an EMBL/GenBank/DDBJ whole genome shotgun (WGS) entry which is preliminary data.</text>
</comment>
<dbReference type="OrthoDB" id="4369127at2759"/>
<keyword evidence="2" id="KW-1185">Reference proteome</keyword>
<organism evidence="1 2">
    <name type="scientific">Austropuccinia psidii MF-1</name>
    <dbReference type="NCBI Taxonomy" id="1389203"/>
    <lineage>
        <taxon>Eukaryota</taxon>
        <taxon>Fungi</taxon>
        <taxon>Dikarya</taxon>
        <taxon>Basidiomycota</taxon>
        <taxon>Pucciniomycotina</taxon>
        <taxon>Pucciniomycetes</taxon>
        <taxon>Pucciniales</taxon>
        <taxon>Sphaerophragmiaceae</taxon>
        <taxon>Austropuccinia</taxon>
    </lineage>
</organism>
<evidence type="ECO:0000313" key="2">
    <source>
        <dbReference type="Proteomes" id="UP000765509"/>
    </source>
</evidence>
<dbReference type="AlphaFoldDB" id="A0A9Q3DMY6"/>
<proteinExistence type="predicted"/>
<dbReference type="Proteomes" id="UP000765509">
    <property type="component" value="Unassembled WGS sequence"/>
</dbReference>
<name>A0A9Q3DMY6_9BASI</name>
<reference evidence="1" key="1">
    <citation type="submission" date="2021-03" db="EMBL/GenBank/DDBJ databases">
        <title>Draft genome sequence of rust myrtle Austropuccinia psidii MF-1, a brazilian biotype.</title>
        <authorList>
            <person name="Quecine M.C."/>
            <person name="Pachon D.M.R."/>
            <person name="Bonatelli M.L."/>
            <person name="Correr F.H."/>
            <person name="Franceschini L.M."/>
            <person name="Leite T.F."/>
            <person name="Margarido G.R.A."/>
            <person name="Almeida C.A."/>
            <person name="Ferrarezi J.A."/>
            <person name="Labate C.A."/>
        </authorList>
    </citation>
    <scope>NUCLEOTIDE SEQUENCE</scope>
    <source>
        <strain evidence="1">MF-1</strain>
    </source>
</reference>